<keyword evidence="2" id="KW-1185">Reference proteome</keyword>
<organism evidence="1 2">
    <name type="scientific">Sphingomonas morindae</name>
    <dbReference type="NCBI Taxonomy" id="1541170"/>
    <lineage>
        <taxon>Bacteria</taxon>
        <taxon>Pseudomonadati</taxon>
        <taxon>Pseudomonadota</taxon>
        <taxon>Alphaproteobacteria</taxon>
        <taxon>Sphingomonadales</taxon>
        <taxon>Sphingomonadaceae</taxon>
        <taxon>Sphingomonas</taxon>
    </lineage>
</organism>
<dbReference type="Proteomes" id="UP001056937">
    <property type="component" value="Chromosome 2"/>
</dbReference>
<accession>A0ABY4XDD0</accession>
<evidence type="ECO:0000313" key="1">
    <source>
        <dbReference type="EMBL" id="USI74854.1"/>
    </source>
</evidence>
<proteinExistence type="predicted"/>
<sequence length="60" mass="6549">MADEADLGEMTDERGELHFLAALVDELMRTLQVAGVLSQAELNGVEQAVATRLGRPPRAW</sequence>
<name>A0ABY4XDD0_9SPHN</name>
<dbReference type="RefSeq" id="WP_252168668.1">
    <property type="nucleotide sequence ID" value="NZ_CP084931.1"/>
</dbReference>
<reference evidence="1" key="1">
    <citation type="journal article" date="2022" name="Toxins">
        <title>Genomic Analysis of Sphingopyxis sp. USTB-05 for Biodegrading Cyanobacterial Hepatotoxins.</title>
        <authorList>
            <person name="Liu C."/>
            <person name="Xu Q."/>
            <person name="Zhao Z."/>
            <person name="Zhang H."/>
            <person name="Liu X."/>
            <person name="Yin C."/>
            <person name="Liu Y."/>
            <person name="Yan H."/>
        </authorList>
    </citation>
    <scope>NUCLEOTIDE SEQUENCE</scope>
    <source>
        <strain evidence="1">NBD5</strain>
    </source>
</reference>
<evidence type="ECO:0000313" key="2">
    <source>
        <dbReference type="Proteomes" id="UP001056937"/>
    </source>
</evidence>
<protein>
    <submittedName>
        <fullName evidence="1">Uncharacterized protein</fullName>
    </submittedName>
</protein>
<gene>
    <name evidence="1" type="ORF">LHA26_16900</name>
</gene>
<dbReference type="EMBL" id="CP084931">
    <property type="protein sequence ID" value="USI74854.1"/>
    <property type="molecule type" value="Genomic_DNA"/>
</dbReference>